<evidence type="ECO:0000313" key="10">
    <source>
        <dbReference type="EMBL" id="SJM92426.1"/>
    </source>
</evidence>
<feature type="domain" description="CobQ/CobB/MinD/ParA nucleotide binding" evidence="8">
    <location>
        <begin position="4"/>
        <end position="227"/>
    </location>
</feature>
<reference evidence="11" key="1">
    <citation type="submission" date="2017-02" db="EMBL/GenBank/DDBJ databases">
        <authorList>
            <person name="Daims H."/>
        </authorList>
    </citation>
    <scope>NUCLEOTIDE SEQUENCE [LARGE SCALE GENOMIC DNA]</scope>
</reference>
<dbReference type="InterPro" id="IPR047045">
    <property type="entry name" value="CobQ_N"/>
</dbReference>
<dbReference type="AlphaFoldDB" id="A0A1R4H8B5"/>
<evidence type="ECO:0000256" key="5">
    <source>
        <dbReference type="ARBA" id="ARBA00022962"/>
    </source>
</evidence>
<dbReference type="RefSeq" id="WP_087143391.1">
    <property type="nucleotide sequence ID" value="NZ_FUKI01000102.1"/>
</dbReference>
<dbReference type="OrthoDB" id="9808302at2"/>
<name>A0A1R4H8B5_9GAMM</name>
<dbReference type="PANTHER" id="PTHR21343:SF1">
    <property type="entry name" value="COBYRIC ACID SYNTHASE"/>
    <property type="match status" value="1"/>
</dbReference>
<dbReference type="HAMAP" id="MF_00028">
    <property type="entry name" value="CobQ"/>
    <property type="match status" value="1"/>
</dbReference>
<keyword evidence="11" id="KW-1185">Reference proteome</keyword>
<dbReference type="InterPro" id="IPR004459">
    <property type="entry name" value="CobQ_synth"/>
</dbReference>
<feature type="active site" evidence="7">
    <location>
        <position position="410"/>
    </location>
</feature>
<proteinExistence type="inferred from homology"/>
<dbReference type="Proteomes" id="UP000195667">
    <property type="component" value="Unassembled WGS sequence"/>
</dbReference>
<dbReference type="Pfam" id="PF07685">
    <property type="entry name" value="GATase_3"/>
    <property type="match status" value="1"/>
</dbReference>
<sequence>MKPLAIFGTSSDAGKTTVAMALCRIFADKGIKVAPFKAQNVSNNSAVSKEGREMSRAQYFQAEAARVEPSFWFNPVLLKSYGNSAVQVIVNGLVYQNQSVANYYNEIDTLKQEVHRAFSQLQQDYELVIAEGAGSPVELNLLHKDLSNTFIATTFGTRNILVADIERGGVFASIYGTLALMDPVMRANLIGVVINKFRGDRRFFDEGEKIIRERFNVPVLGVLPFQALNIDMEDSQSLQNYQQRLGDVKVRVAVIAFPGMSNYNDLDVLMADPELEVSLIRSYRLLVGFDMVLLPGSKTVIRDVHWLKELGLFTEIQHFNGAVFGLCGGYQMLCKTLHDPDAIEHEIASMVSGFGYMDESVIYQAPKILQRGRYDLFGLSGLKGYEIHCGRMAKYPLFYQQGRIAGTHVHGVFDNDGFRTAYFKALNSQYQGYDYSHYREMEIQGFADMVAENLDIDAILRAVQEIYSH</sequence>
<keyword evidence="5 7" id="KW-0315">Glutamine amidotransferase</keyword>
<dbReference type="InterPro" id="IPR011698">
    <property type="entry name" value="GATase_3"/>
</dbReference>
<dbReference type="InterPro" id="IPR033949">
    <property type="entry name" value="CobQ_GATase1"/>
</dbReference>
<dbReference type="InterPro" id="IPR002586">
    <property type="entry name" value="CobQ/CobB/MinD/ParA_Nub-bd_dom"/>
</dbReference>
<dbReference type="GO" id="GO:0015420">
    <property type="term" value="F:ABC-type vitamin B12 transporter activity"/>
    <property type="evidence" value="ECO:0007669"/>
    <property type="project" value="UniProtKB-UniRule"/>
</dbReference>
<dbReference type="InterPro" id="IPR029062">
    <property type="entry name" value="Class_I_gatase-like"/>
</dbReference>
<evidence type="ECO:0000256" key="7">
    <source>
        <dbReference type="HAMAP-Rule" id="MF_00028"/>
    </source>
</evidence>
<dbReference type="Pfam" id="PF01656">
    <property type="entry name" value="CbiA"/>
    <property type="match status" value="1"/>
</dbReference>
<evidence type="ECO:0000256" key="1">
    <source>
        <dbReference type="ARBA" id="ARBA00004953"/>
    </source>
</evidence>
<evidence type="ECO:0000256" key="6">
    <source>
        <dbReference type="ARBA" id="ARBA00025166"/>
    </source>
</evidence>
<evidence type="ECO:0000256" key="4">
    <source>
        <dbReference type="ARBA" id="ARBA00022573"/>
    </source>
</evidence>
<feature type="domain" description="CobB/CobQ-like glutamine amidotransferase" evidence="9">
    <location>
        <begin position="251"/>
        <end position="416"/>
    </location>
</feature>
<dbReference type="InterPro" id="IPR027417">
    <property type="entry name" value="P-loop_NTPase"/>
</dbReference>
<dbReference type="GO" id="GO:0003824">
    <property type="term" value="F:catalytic activity"/>
    <property type="evidence" value="ECO:0007669"/>
    <property type="project" value="InterPro"/>
</dbReference>
<dbReference type="PANTHER" id="PTHR21343">
    <property type="entry name" value="DETHIOBIOTIN SYNTHETASE"/>
    <property type="match status" value="1"/>
</dbReference>
<protein>
    <recommendedName>
        <fullName evidence="3 7">Cobyric acid synthase</fullName>
    </recommendedName>
</protein>
<comment type="function">
    <text evidence="6 7">Catalyzes amidations at positions B, D, E, and G on adenosylcobyrinic A,C-diamide. NH(2) groups are provided by glutamine, and one molecule of ATP is hydrogenolyzed for each amidation.</text>
</comment>
<evidence type="ECO:0000256" key="2">
    <source>
        <dbReference type="ARBA" id="ARBA00006205"/>
    </source>
</evidence>
<dbReference type="GO" id="GO:0009236">
    <property type="term" value="P:cobalamin biosynthetic process"/>
    <property type="evidence" value="ECO:0007669"/>
    <property type="project" value="UniProtKB-UniRule"/>
</dbReference>
<dbReference type="Gene3D" id="3.40.50.300">
    <property type="entry name" value="P-loop containing nucleotide triphosphate hydrolases"/>
    <property type="match status" value="1"/>
</dbReference>
<gene>
    <name evidence="7 10" type="primary">cobQ</name>
    <name evidence="10" type="ORF">CRENPOLYSF1_280021</name>
</gene>
<evidence type="ECO:0000256" key="3">
    <source>
        <dbReference type="ARBA" id="ARBA00019833"/>
    </source>
</evidence>
<dbReference type="Gene3D" id="3.40.50.880">
    <property type="match status" value="1"/>
</dbReference>
<organism evidence="10 11">
    <name type="scientific">Crenothrix polyspora</name>
    <dbReference type="NCBI Taxonomy" id="360316"/>
    <lineage>
        <taxon>Bacteria</taxon>
        <taxon>Pseudomonadati</taxon>
        <taxon>Pseudomonadota</taxon>
        <taxon>Gammaproteobacteria</taxon>
        <taxon>Methylococcales</taxon>
        <taxon>Crenotrichaceae</taxon>
        <taxon>Crenothrix</taxon>
    </lineage>
</organism>
<dbReference type="CDD" id="cd01750">
    <property type="entry name" value="GATase1_CobQ"/>
    <property type="match status" value="1"/>
</dbReference>
<comment type="pathway">
    <text evidence="1 7">Cofactor biosynthesis; adenosylcobalamin biosynthesis.</text>
</comment>
<evidence type="ECO:0000259" key="8">
    <source>
        <dbReference type="Pfam" id="PF01656"/>
    </source>
</evidence>
<dbReference type="UniPathway" id="UPA00148"/>
<evidence type="ECO:0000259" key="9">
    <source>
        <dbReference type="Pfam" id="PF07685"/>
    </source>
</evidence>
<dbReference type="EMBL" id="FUKI01000102">
    <property type="protein sequence ID" value="SJM92426.1"/>
    <property type="molecule type" value="Genomic_DNA"/>
</dbReference>
<evidence type="ECO:0000313" key="11">
    <source>
        <dbReference type="Proteomes" id="UP000195667"/>
    </source>
</evidence>
<dbReference type="SUPFAM" id="SSF52540">
    <property type="entry name" value="P-loop containing nucleoside triphosphate hydrolases"/>
    <property type="match status" value="1"/>
</dbReference>
<keyword evidence="4 7" id="KW-0169">Cobalamin biosynthesis</keyword>
<comment type="similarity">
    <text evidence="2 7">Belongs to the CobB/CobQ family. CobQ subfamily.</text>
</comment>
<dbReference type="NCBIfam" id="TIGR00313">
    <property type="entry name" value="cobQ"/>
    <property type="match status" value="1"/>
</dbReference>
<accession>A0A1R4H8B5</accession>
<feature type="active site" description="Nucleophile" evidence="7">
    <location>
        <position position="327"/>
    </location>
</feature>
<dbReference type="PROSITE" id="PS51274">
    <property type="entry name" value="GATASE_COBBQ"/>
    <property type="match status" value="1"/>
</dbReference>
<dbReference type="CDD" id="cd05389">
    <property type="entry name" value="CobQ_N"/>
    <property type="match status" value="1"/>
</dbReference>
<dbReference type="SUPFAM" id="SSF52317">
    <property type="entry name" value="Class I glutamine amidotransferase-like"/>
    <property type="match status" value="1"/>
</dbReference>
<dbReference type="NCBIfam" id="NF001989">
    <property type="entry name" value="PRK00784.1"/>
    <property type="match status" value="1"/>
</dbReference>